<dbReference type="AlphaFoldDB" id="A0AAV2RLF6"/>
<feature type="domain" description="C2H2-type" evidence="8">
    <location>
        <begin position="1"/>
        <end position="22"/>
    </location>
</feature>
<comment type="caution">
    <text evidence="9">The sequence shown here is derived from an EMBL/GenBank/DDBJ whole genome shotgun (WGS) entry which is preliminary data.</text>
</comment>
<evidence type="ECO:0000256" key="2">
    <source>
        <dbReference type="ARBA" id="ARBA00022737"/>
    </source>
</evidence>
<dbReference type="PANTHER" id="PTHR23235:SF142">
    <property type="entry name" value="ZINC FINGER PROTEIN 384"/>
    <property type="match status" value="1"/>
</dbReference>
<evidence type="ECO:0000259" key="8">
    <source>
        <dbReference type="PROSITE" id="PS50157"/>
    </source>
</evidence>
<dbReference type="InterPro" id="IPR036236">
    <property type="entry name" value="Znf_C2H2_sf"/>
</dbReference>
<dbReference type="Proteomes" id="UP001497623">
    <property type="component" value="Unassembled WGS sequence"/>
</dbReference>
<keyword evidence="10" id="KW-1185">Reference proteome</keyword>
<dbReference type="Gene3D" id="3.30.160.60">
    <property type="entry name" value="Classic Zinc Finger"/>
    <property type="match status" value="2"/>
</dbReference>
<keyword evidence="5" id="KW-0539">Nucleus</keyword>
<dbReference type="PANTHER" id="PTHR23235">
    <property type="entry name" value="KRUEPPEL-LIKE TRANSCRIPTION FACTOR"/>
    <property type="match status" value="1"/>
</dbReference>
<keyword evidence="4" id="KW-0862">Zinc</keyword>
<gene>
    <name evidence="9" type="ORF">MNOR_LOCUS24895</name>
</gene>
<name>A0AAV2RLF6_MEGNR</name>
<feature type="domain" description="C2H2-type" evidence="8">
    <location>
        <begin position="23"/>
        <end position="50"/>
    </location>
</feature>
<keyword evidence="3 6" id="KW-0863">Zinc-finger</keyword>
<sequence>DKYFTQVNYLKVHIRIHTGEKPYQCNHCDKAFSFKTSHTRHIKIHQGYQSYKATEKPLHSKISDTYGLSESKVEDKEEQSDSRTIETNNLMEPKIEVKQEPFYMYS</sequence>
<reference evidence="9 10" key="1">
    <citation type="submission" date="2024-05" db="EMBL/GenBank/DDBJ databases">
        <authorList>
            <person name="Wallberg A."/>
        </authorList>
    </citation>
    <scope>NUCLEOTIDE SEQUENCE [LARGE SCALE GENOMIC DNA]</scope>
</reference>
<evidence type="ECO:0000313" key="10">
    <source>
        <dbReference type="Proteomes" id="UP001497623"/>
    </source>
</evidence>
<dbReference type="GO" id="GO:0008270">
    <property type="term" value="F:zinc ion binding"/>
    <property type="evidence" value="ECO:0007669"/>
    <property type="project" value="UniProtKB-KW"/>
</dbReference>
<evidence type="ECO:0000313" key="9">
    <source>
        <dbReference type="EMBL" id="CAL4124946.1"/>
    </source>
</evidence>
<dbReference type="GO" id="GO:0000981">
    <property type="term" value="F:DNA-binding transcription factor activity, RNA polymerase II-specific"/>
    <property type="evidence" value="ECO:0007669"/>
    <property type="project" value="TreeGrafter"/>
</dbReference>
<keyword evidence="1" id="KW-0479">Metal-binding</keyword>
<dbReference type="EMBL" id="CAXKWB010023242">
    <property type="protein sequence ID" value="CAL4124946.1"/>
    <property type="molecule type" value="Genomic_DNA"/>
</dbReference>
<feature type="compositionally biased region" description="Basic and acidic residues" evidence="7">
    <location>
        <begin position="71"/>
        <end position="84"/>
    </location>
</feature>
<feature type="non-terminal residue" evidence="9">
    <location>
        <position position="1"/>
    </location>
</feature>
<feature type="region of interest" description="Disordered" evidence="7">
    <location>
        <begin position="64"/>
        <end position="90"/>
    </location>
</feature>
<evidence type="ECO:0000256" key="4">
    <source>
        <dbReference type="ARBA" id="ARBA00022833"/>
    </source>
</evidence>
<dbReference type="Pfam" id="PF13465">
    <property type="entry name" value="zf-H2C2_2"/>
    <property type="match status" value="1"/>
</dbReference>
<evidence type="ECO:0000256" key="5">
    <source>
        <dbReference type="ARBA" id="ARBA00023242"/>
    </source>
</evidence>
<evidence type="ECO:0000256" key="3">
    <source>
        <dbReference type="ARBA" id="ARBA00022771"/>
    </source>
</evidence>
<dbReference type="PROSITE" id="PS50157">
    <property type="entry name" value="ZINC_FINGER_C2H2_2"/>
    <property type="match status" value="2"/>
</dbReference>
<accession>A0AAV2RLF6</accession>
<evidence type="ECO:0000256" key="7">
    <source>
        <dbReference type="SAM" id="MobiDB-lite"/>
    </source>
</evidence>
<keyword evidence="2" id="KW-0677">Repeat</keyword>
<dbReference type="InterPro" id="IPR013087">
    <property type="entry name" value="Znf_C2H2_type"/>
</dbReference>
<evidence type="ECO:0000256" key="1">
    <source>
        <dbReference type="ARBA" id="ARBA00022723"/>
    </source>
</evidence>
<evidence type="ECO:0000256" key="6">
    <source>
        <dbReference type="PROSITE-ProRule" id="PRU00042"/>
    </source>
</evidence>
<dbReference type="PROSITE" id="PS00028">
    <property type="entry name" value="ZINC_FINGER_C2H2_1"/>
    <property type="match status" value="1"/>
</dbReference>
<dbReference type="SUPFAM" id="SSF57667">
    <property type="entry name" value="beta-beta-alpha zinc fingers"/>
    <property type="match status" value="1"/>
</dbReference>
<feature type="non-terminal residue" evidence="9">
    <location>
        <position position="106"/>
    </location>
</feature>
<dbReference type="FunFam" id="3.30.160.60:FF:002343">
    <property type="entry name" value="Zinc finger protein 33A"/>
    <property type="match status" value="1"/>
</dbReference>
<dbReference type="GO" id="GO:0000978">
    <property type="term" value="F:RNA polymerase II cis-regulatory region sequence-specific DNA binding"/>
    <property type="evidence" value="ECO:0007669"/>
    <property type="project" value="TreeGrafter"/>
</dbReference>
<organism evidence="9 10">
    <name type="scientific">Meganyctiphanes norvegica</name>
    <name type="common">Northern krill</name>
    <name type="synonym">Thysanopoda norvegica</name>
    <dbReference type="NCBI Taxonomy" id="48144"/>
    <lineage>
        <taxon>Eukaryota</taxon>
        <taxon>Metazoa</taxon>
        <taxon>Ecdysozoa</taxon>
        <taxon>Arthropoda</taxon>
        <taxon>Crustacea</taxon>
        <taxon>Multicrustacea</taxon>
        <taxon>Malacostraca</taxon>
        <taxon>Eumalacostraca</taxon>
        <taxon>Eucarida</taxon>
        <taxon>Euphausiacea</taxon>
        <taxon>Euphausiidae</taxon>
        <taxon>Meganyctiphanes</taxon>
    </lineage>
</organism>
<protein>
    <recommendedName>
        <fullName evidence="8">C2H2-type domain-containing protein</fullName>
    </recommendedName>
</protein>
<proteinExistence type="predicted"/>